<proteinExistence type="predicted"/>
<dbReference type="SUPFAM" id="SSF54427">
    <property type="entry name" value="NTF2-like"/>
    <property type="match status" value="1"/>
</dbReference>
<dbReference type="Pfam" id="PF12680">
    <property type="entry name" value="SnoaL_2"/>
    <property type="match status" value="1"/>
</dbReference>
<accession>A0ABP9RFC8</accession>
<comment type="caution">
    <text evidence="2">The sequence shown here is derived from an EMBL/GenBank/DDBJ whole genome shotgun (WGS) entry which is preliminary data.</text>
</comment>
<dbReference type="Gene3D" id="3.10.450.50">
    <property type="match status" value="1"/>
</dbReference>
<evidence type="ECO:0000313" key="2">
    <source>
        <dbReference type="EMBL" id="GAA5176319.1"/>
    </source>
</evidence>
<dbReference type="Proteomes" id="UP001428817">
    <property type="component" value="Unassembled WGS sequence"/>
</dbReference>
<organism evidence="2 3">
    <name type="scientific">Pseudonocardia eucalypti</name>
    <dbReference type="NCBI Taxonomy" id="648755"/>
    <lineage>
        <taxon>Bacteria</taxon>
        <taxon>Bacillati</taxon>
        <taxon>Actinomycetota</taxon>
        <taxon>Actinomycetes</taxon>
        <taxon>Pseudonocardiales</taxon>
        <taxon>Pseudonocardiaceae</taxon>
        <taxon>Pseudonocardia</taxon>
    </lineage>
</organism>
<keyword evidence="3" id="KW-1185">Reference proteome</keyword>
<sequence length="131" mass="14571">MFSEYAAAWARHEPDEIASFHTDDSAFTVAALGVRSSGRAEVREAVAQVCRLWPDIEFQERRLYTTADFIVFESTMLGTLAQPLPVGDAVVRPNGRRVALDIVDLIEVRDGGVHRKDTYLDALGYLTAMRA</sequence>
<feature type="domain" description="SnoaL-like" evidence="1">
    <location>
        <begin position="4"/>
        <end position="112"/>
    </location>
</feature>
<evidence type="ECO:0000259" key="1">
    <source>
        <dbReference type="Pfam" id="PF12680"/>
    </source>
</evidence>
<evidence type="ECO:0000313" key="3">
    <source>
        <dbReference type="Proteomes" id="UP001428817"/>
    </source>
</evidence>
<gene>
    <name evidence="2" type="ORF">GCM10023321_84430</name>
</gene>
<protein>
    <recommendedName>
        <fullName evidence="1">SnoaL-like domain-containing protein</fullName>
    </recommendedName>
</protein>
<dbReference type="EMBL" id="BAABJP010000068">
    <property type="protein sequence ID" value="GAA5176319.1"/>
    <property type="molecule type" value="Genomic_DNA"/>
</dbReference>
<dbReference type="InterPro" id="IPR037401">
    <property type="entry name" value="SnoaL-like"/>
</dbReference>
<reference evidence="3" key="1">
    <citation type="journal article" date="2019" name="Int. J. Syst. Evol. Microbiol.">
        <title>The Global Catalogue of Microorganisms (GCM) 10K type strain sequencing project: providing services to taxonomists for standard genome sequencing and annotation.</title>
        <authorList>
            <consortium name="The Broad Institute Genomics Platform"/>
            <consortium name="The Broad Institute Genome Sequencing Center for Infectious Disease"/>
            <person name="Wu L."/>
            <person name="Ma J."/>
        </authorList>
    </citation>
    <scope>NUCLEOTIDE SEQUENCE [LARGE SCALE GENOMIC DNA]</scope>
    <source>
        <strain evidence="3">JCM 18303</strain>
    </source>
</reference>
<dbReference type="InterPro" id="IPR032710">
    <property type="entry name" value="NTF2-like_dom_sf"/>
</dbReference>
<name>A0ABP9RFC8_9PSEU</name>